<evidence type="ECO:0000256" key="3">
    <source>
        <dbReference type="ARBA" id="ARBA00023125"/>
    </source>
</evidence>
<evidence type="ECO:0000256" key="2">
    <source>
        <dbReference type="ARBA" id="ARBA00023015"/>
    </source>
</evidence>
<gene>
    <name evidence="6" type="ORF">LDJ79_04170</name>
</gene>
<accession>A0ABS7YM38</accession>
<dbReference type="Pfam" id="PF03466">
    <property type="entry name" value="LysR_substrate"/>
    <property type="match status" value="1"/>
</dbReference>
<evidence type="ECO:0000313" key="7">
    <source>
        <dbReference type="Proteomes" id="UP001199044"/>
    </source>
</evidence>
<feature type="domain" description="HTH lysR-type" evidence="5">
    <location>
        <begin position="1"/>
        <end position="62"/>
    </location>
</feature>
<keyword evidence="2" id="KW-0805">Transcription regulation</keyword>
<evidence type="ECO:0000259" key="5">
    <source>
        <dbReference type="PROSITE" id="PS50931"/>
    </source>
</evidence>
<protein>
    <submittedName>
        <fullName evidence="6">LysR family transcriptional regulator</fullName>
    </submittedName>
</protein>
<dbReference type="Proteomes" id="UP001199044">
    <property type="component" value="Unassembled WGS sequence"/>
</dbReference>
<evidence type="ECO:0000256" key="4">
    <source>
        <dbReference type="ARBA" id="ARBA00023163"/>
    </source>
</evidence>
<dbReference type="EMBL" id="JAIWIU010000025">
    <property type="protein sequence ID" value="MCA2015294.1"/>
    <property type="molecule type" value="Genomic_DNA"/>
</dbReference>
<sequence length="320" mass="35187">MDISQHVRAIMSFVESANTGSFSQAARKLGISPAAVSKNISGLETVLGVRLMNRTTRKVSLTEEGIAFLSQAQIALDALENAVDSIVAKKVDTSGHVRISTSASFGREQLLPALPSLMARYPQLTVEADFDDRLIDLVNDGYDIAIRGGRIMDSSLITRPVCRLNTILVASPDYLAQHGVPQTMEQLREHKLLARRFLAGKVPPWHYKNADGSLALFDPHPAALTLSEPESLAYAAASHLGIAQVGVHHAYPFLQAGKLKVVLLGIHDPGNYEMVIQYPHRSLIAPRVKVTVEHLLAHFEQDKALHIPLDSLRQYQYFPH</sequence>
<dbReference type="RefSeq" id="WP_225249696.1">
    <property type="nucleotide sequence ID" value="NZ_JAIWIU010000025.1"/>
</dbReference>
<dbReference type="Gene3D" id="1.10.10.10">
    <property type="entry name" value="Winged helix-like DNA-binding domain superfamily/Winged helix DNA-binding domain"/>
    <property type="match status" value="1"/>
</dbReference>
<dbReference type="SUPFAM" id="SSF46785">
    <property type="entry name" value="Winged helix' DNA-binding domain"/>
    <property type="match status" value="1"/>
</dbReference>
<dbReference type="Pfam" id="PF00126">
    <property type="entry name" value="HTH_1"/>
    <property type="match status" value="1"/>
</dbReference>
<dbReference type="PROSITE" id="PS50931">
    <property type="entry name" value="HTH_LYSR"/>
    <property type="match status" value="1"/>
</dbReference>
<dbReference type="InterPro" id="IPR036390">
    <property type="entry name" value="WH_DNA-bd_sf"/>
</dbReference>
<keyword evidence="3" id="KW-0238">DNA-binding</keyword>
<keyword evidence="7" id="KW-1185">Reference proteome</keyword>
<dbReference type="CDD" id="cd08422">
    <property type="entry name" value="PBP2_CrgA_like"/>
    <property type="match status" value="1"/>
</dbReference>
<dbReference type="InterPro" id="IPR058163">
    <property type="entry name" value="LysR-type_TF_proteobact-type"/>
</dbReference>
<keyword evidence="4" id="KW-0804">Transcription</keyword>
<dbReference type="Gene3D" id="3.40.190.290">
    <property type="match status" value="1"/>
</dbReference>
<dbReference type="PANTHER" id="PTHR30537">
    <property type="entry name" value="HTH-TYPE TRANSCRIPTIONAL REGULATOR"/>
    <property type="match status" value="1"/>
</dbReference>
<dbReference type="InterPro" id="IPR000847">
    <property type="entry name" value="LysR_HTH_N"/>
</dbReference>
<evidence type="ECO:0000256" key="1">
    <source>
        <dbReference type="ARBA" id="ARBA00009437"/>
    </source>
</evidence>
<comment type="caution">
    <text evidence="6">The sequence shown here is derived from an EMBL/GenBank/DDBJ whole genome shotgun (WGS) entry which is preliminary data.</text>
</comment>
<comment type="similarity">
    <text evidence="1">Belongs to the LysR transcriptional regulatory family.</text>
</comment>
<dbReference type="InterPro" id="IPR005119">
    <property type="entry name" value="LysR_subst-bd"/>
</dbReference>
<organism evidence="6 7">
    <name type="scientific">Vibrio tritonius</name>
    <dbReference type="NCBI Taxonomy" id="1435069"/>
    <lineage>
        <taxon>Bacteria</taxon>
        <taxon>Pseudomonadati</taxon>
        <taxon>Pseudomonadota</taxon>
        <taxon>Gammaproteobacteria</taxon>
        <taxon>Vibrionales</taxon>
        <taxon>Vibrionaceae</taxon>
        <taxon>Vibrio</taxon>
    </lineage>
</organism>
<dbReference type="PANTHER" id="PTHR30537:SF5">
    <property type="entry name" value="HTH-TYPE TRANSCRIPTIONAL ACTIVATOR TTDR-RELATED"/>
    <property type="match status" value="1"/>
</dbReference>
<dbReference type="SUPFAM" id="SSF53850">
    <property type="entry name" value="Periplasmic binding protein-like II"/>
    <property type="match status" value="1"/>
</dbReference>
<reference evidence="7" key="1">
    <citation type="submission" date="2023-07" db="EMBL/GenBank/DDBJ databases">
        <title>Molecular identification of indigenous halophilic bacteria isolated from red sea cost, biodegradation of synthetic dyes and assessment of degraded metabolite toxicity.</title>
        <authorList>
            <person name="Chaieb K."/>
            <person name="Altayb H.N."/>
        </authorList>
    </citation>
    <scope>NUCLEOTIDE SEQUENCE [LARGE SCALE GENOMIC DNA]</scope>
    <source>
        <strain evidence="7">K20</strain>
    </source>
</reference>
<dbReference type="InterPro" id="IPR036388">
    <property type="entry name" value="WH-like_DNA-bd_sf"/>
</dbReference>
<evidence type="ECO:0000313" key="6">
    <source>
        <dbReference type="EMBL" id="MCA2015294.1"/>
    </source>
</evidence>
<name>A0ABS7YM38_9VIBR</name>
<proteinExistence type="inferred from homology"/>